<reference evidence="2 3" key="1">
    <citation type="submission" date="2016-10" db="EMBL/GenBank/DDBJ databases">
        <title>Rodentibacter gen. nov. and new species.</title>
        <authorList>
            <person name="Christensen H."/>
        </authorList>
    </citation>
    <scope>NUCLEOTIDE SEQUENCE [LARGE SCALE GENOMIC DNA]</scope>
    <source>
        <strain evidence="2 3">CCUG17206</strain>
    </source>
</reference>
<dbReference type="RefSeq" id="WP_077416264.1">
    <property type="nucleotide sequence ID" value="NZ_MLHI01000020.1"/>
</dbReference>
<accession>A0A1V3IM66</accession>
<dbReference type="GO" id="GO:0015969">
    <property type="term" value="P:guanosine tetraphosphate metabolic process"/>
    <property type="evidence" value="ECO:0007669"/>
    <property type="project" value="InterPro"/>
</dbReference>
<sequence length="191" mass="23132">MLEKIERLIDEINKVHLAFSTDYFETDKIEKVNLKHTLAKVPVEHILSYRLNLHESINDYLYRADLYDVPYFYRVKTSESILDKIERFKQRSEGYPVNSILNDIFGARIIVSSDDITQVMEQLDAWKEKYGLKNWYLRDKDEYVGIHLYFKNASNFYYPWELQIWDKKDAEKNIQSHRKYKRNFVKNKDSQ</sequence>
<dbReference type="GO" id="GO:0016301">
    <property type="term" value="F:kinase activity"/>
    <property type="evidence" value="ECO:0007669"/>
    <property type="project" value="UniProtKB-KW"/>
</dbReference>
<gene>
    <name evidence="2" type="ORF">BKK50_05830</name>
</gene>
<dbReference type="Proteomes" id="UP000189433">
    <property type="component" value="Unassembled WGS sequence"/>
</dbReference>
<keyword evidence="2" id="KW-0808">Transferase</keyword>
<dbReference type="InterPro" id="IPR007685">
    <property type="entry name" value="RelA_SpoT"/>
</dbReference>
<dbReference type="SMART" id="SM00954">
    <property type="entry name" value="RelA_SpoT"/>
    <property type="match status" value="1"/>
</dbReference>
<dbReference type="SUPFAM" id="SSF81301">
    <property type="entry name" value="Nucleotidyltransferase"/>
    <property type="match status" value="1"/>
</dbReference>
<protein>
    <submittedName>
        <fullName evidence="2">GTP pyrophosphokinase</fullName>
    </submittedName>
</protein>
<evidence type="ECO:0000313" key="3">
    <source>
        <dbReference type="Proteomes" id="UP000189433"/>
    </source>
</evidence>
<feature type="domain" description="RelA/SpoT" evidence="1">
    <location>
        <begin position="73"/>
        <end position="184"/>
    </location>
</feature>
<keyword evidence="2" id="KW-0418">Kinase</keyword>
<organism evidence="2 3">
    <name type="scientific">Rodentibacter rarus</name>
    <dbReference type="NCBI Taxonomy" id="1908260"/>
    <lineage>
        <taxon>Bacteria</taxon>
        <taxon>Pseudomonadati</taxon>
        <taxon>Pseudomonadota</taxon>
        <taxon>Gammaproteobacteria</taxon>
        <taxon>Pasteurellales</taxon>
        <taxon>Pasteurellaceae</taxon>
        <taxon>Rodentibacter</taxon>
    </lineage>
</organism>
<dbReference type="Pfam" id="PF04607">
    <property type="entry name" value="RelA_SpoT"/>
    <property type="match status" value="1"/>
</dbReference>
<dbReference type="AlphaFoldDB" id="A0A1V3IM66"/>
<evidence type="ECO:0000259" key="1">
    <source>
        <dbReference type="SMART" id="SM00954"/>
    </source>
</evidence>
<dbReference type="InterPro" id="IPR043519">
    <property type="entry name" value="NT_sf"/>
</dbReference>
<dbReference type="EMBL" id="MLHJ01000047">
    <property type="protein sequence ID" value="OOF42954.1"/>
    <property type="molecule type" value="Genomic_DNA"/>
</dbReference>
<name>A0A1V3IM66_9PAST</name>
<dbReference type="OrthoDB" id="2225292at2"/>
<dbReference type="STRING" id="1908260.BKK50_05830"/>
<proteinExistence type="predicted"/>
<keyword evidence="3" id="KW-1185">Reference proteome</keyword>
<evidence type="ECO:0000313" key="2">
    <source>
        <dbReference type="EMBL" id="OOF42954.1"/>
    </source>
</evidence>
<comment type="caution">
    <text evidence="2">The sequence shown here is derived from an EMBL/GenBank/DDBJ whole genome shotgun (WGS) entry which is preliminary data.</text>
</comment>
<dbReference type="Gene3D" id="3.30.460.10">
    <property type="entry name" value="Beta Polymerase, domain 2"/>
    <property type="match status" value="1"/>
</dbReference>